<dbReference type="Proteomes" id="UP000186868">
    <property type="component" value="Unassembled WGS sequence"/>
</dbReference>
<dbReference type="PANTHER" id="PTHR36973:SF4">
    <property type="entry name" value="NODULATION PROTEIN"/>
    <property type="match status" value="1"/>
</dbReference>
<gene>
    <name evidence="2" type="ORF">NIES593_10480</name>
</gene>
<accession>A0A1U7HI35</accession>
<evidence type="ECO:0000313" key="3">
    <source>
        <dbReference type="Proteomes" id="UP000186868"/>
    </source>
</evidence>
<dbReference type="Gene3D" id="3.40.50.150">
    <property type="entry name" value="Vaccinia Virus protein VP39"/>
    <property type="match status" value="1"/>
</dbReference>
<protein>
    <recommendedName>
        <fullName evidence="1">Methyltransferase FkbM domain-containing protein</fullName>
    </recommendedName>
</protein>
<name>A0A1U7HI35_9CYAN</name>
<dbReference type="InterPro" id="IPR006342">
    <property type="entry name" value="FkbM_mtfrase"/>
</dbReference>
<dbReference type="GO" id="GO:0008171">
    <property type="term" value="F:O-methyltransferase activity"/>
    <property type="evidence" value="ECO:0007669"/>
    <property type="project" value="TreeGrafter"/>
</dbReference>
<reference evidence="2 3" key="1">
    <citation type="submission" date="2016-11" db="EMBL/GenBank/DDBJ databases">
        <title>Draft Genome Sequences of Nine Cyanobacterial Strains from Diverse Habitats.</title>
        <authorList>
            <person name="Zhu T."/>
            <person name="Hou S."/>
            <person name="Lu X."/>
            <person name="Hess W.R."/>
        </authorList>
    </citation>
    <scope>NUCLEOTIDE SEQUENCE [LARGE SCALE GENOMIC DNA]</scope>
    <source>
        <strain evidence="2 3">NIES-593</strain>
    </source>
</reference>
<keyword evidence="3" id="KW-1185">Reference proteome</keyword>
<dbReference type="InterPro" id="IPR029063">
    <property type="entry name" value="SAM-dependent_MTases_sf"/>
</dbReference>
<organism evidence="2 3">
    <name type="scientific">Hydrococcus rivularis NIES-593</name>
    <dbReference type="NCBI Taxonomy" id="1921803"/>
    <lineage>
        <taxon>Bacteria</taxon>
        <taxon>Bacillati</taxon>
        <taxon>Cyanobacteriota</taxon>
        <taxon>Cyanophyceae</taxon>
        <taxon>Pleurocapsales</taxon>
        <taxon>Hydrococcaceae</taxon>
        <taxon>Hydrococcus</taxon>
    </lineage>
</organism>
<dbReference type="InterPro" id="IPR053188">
    <property type="entry name" value="FkbM_Methyltransferase"/>
</dbReference>
<feature type="domain" description="Methyltransferase FkbM" evidence="1">
    <location>
        <begin position="32"/>
        <end position="201"/>
    </location>
</feature>
<dbReference type="PANTHER" id="PTHR36973">
    <property type="entry name" value="SLL1456 PROTEIN-RELATED"/>
    <property type="match status" value="1"/>
</dbReference>
<sequence length="250" mass="28963">MLNETNLLENNSNKEFFSKLAKILRSQMIIVDIGANSGKYTFEVNKALTSGSIYAIEPDPIKFEKLKEKCSQWEKDSDNKIHLLQIGIGDRNGQSNFFFSNSPTHSILKENISQVKQELDDAIAWEEITVDIYQLDTLFKPIKPDIIKIDVKGKELPILQGCVGILKTGKAKFLIQFSHQDSSEIETSKKKIYEFMKSFDYYPSNFYGMILFRNPKQDHKSRLIIDTFKSATRRIISPSLRHWIREFIKK</sequence>
<evidence type="ECO:0000259" key="1">
    <source>
        <dbReference type="Pfam" id="PF05050"/>
    </source>
</evidence>
<dbReference type="AlphaFoldDB" id="A0A1U7HI35"/>
<dbReference type="NCBIfam" id="TIGR01444">
    <property type="entry name" value="fkbM_fam"/>
    <property type="match status" value="1"/>
</dbReference>
<dbReference type="EMBL" id="MRCB01000010">
    <property type="protein sequence ID" value="OKH23256.1"/>
    <property type="molecule type" value="Genomic_DNA"/>
</dbReference>
<dbReference type="SUPFAM" id="SSF53335">
    <property type="entry name" value="S-adenosyl-L-methionine-dependent methyltransferases"/>
    <property type="match status" value="1"/>
</dbReference>
<proteinExistence type="predicted"/>
<evidence type="ECO:0000313" key="2">
    <source>
        <dbReference type="EMBL" id="OKH23256.1"/>
    </source>
</evidence>
<comment type="caution">
    <text evidence="2">The sequence shown here is derived from an EMBL/GenBank/DDBJ whole genome shotgun (WGS) entry which is preliminary data.</text>
</comment>
<dbReference type="Pfam" id="PF05050">
    <property type="entry name" value="Methyltransf_21"/>
    <property type="match status" value="1"/>
</dbReference>
<dbReference type="STRING" id="1921803.NIES593_10480"/>